<sequence>MSSTEATTSHPTTTTQSTTTQDTTTMSTTESTTSHPTTTTQTTTTQDTTSMSTTDSTTSRPTTTTPSTAKIFVTDEGTKYKIFVADLQADLDFTSIPSTKQPRFITYDSVEKKIYWTDWVTQRVYRADVDGGNREEVTSESDKGIRGIAIAESSRILYIAYRVSQEITTVDIGQGSAFPGSETNFVTTYNNYPRHLEVDEEQGFLYWSMNKHIERKSLNGSGSTETVYSNSDLSLINGLSIDLSRDPRRIFFCDFLNQRTFYKDVNTSPSMAHELTDYMNDPDINGDEERKYLRDISYFNGTLYWTKEVSPKGIAVMTNYDQSSRSFNIKETNEISTPSRFIITNVDP</sequence>
<feature type="region of interest" description="Disordered" evidence="2">
    <location>
        <begin position="1"/>
        <end position="70"/>
    </location>
</feature>
<feature type="repeat" description="LDL-receptor class B" evidence="1">
    <location>
        <begin position="112"/>
        <end position="154"/>
    </location>
</feature>
<keyword evidence="4" id="KW-1185">Reference proteome</keyword>
<dbReference type="KEGG" id="spu:105442169"/>
<protein>
    <submittedName>
        <fullName evidence="3">Uncharacterized protein</fullName>
    </submittedName>
</protein>
<evidence type="ECO:0000313" key="3">
    <source>
        <dbReference type="EnsemblMetazoa" id="XP_030840028"/>
    </source>
</evidence>
<dbReference type="Proteomes" id="UP000007110">
    <property type="component" value="Unassembled WGS sequence"/>
</dbReference>
<evidence type="ECO:0000313" key="4">
    <source>
        <dbReference type="Proteomes" id="UP000007110"/>
    </source>
</evidence>
<dbReference type="SUPFAM" id="SSF63825">
    <property type="entry name" value="YWTD domain"/>
    <property type="match status" value="1"/>
</dbReference>
<dbReference type="PANTHER" id="PTHR46513:SF13">
    <property type="entry name" value="EGF-LIKE DOMAIN-CONTAINING PROTEIN"/>
    <property type="match status" value="1"/>
</dbReference>
<dbReference type="InterPro" id="IPR011042">
    <property type="entry name" value="6-blade_b-propeller_TolB-like"/>
</dbReference>
<evidence type="ECO:0000256" key="2">
    <source>
        <dbReference type="SAM" id="MobiDB-lite"/>
    </source>
</evidence>
<dbReference type="InterPro" id="IPR019405">
    <property type="entry name" value="Lactonase_7-beta_prop"/>
</dbReference>
<dbReference type="PROSITE" id="PS51120">
    <property type="entry name" value="LDLRB"/>
    <property type="match status" value="1"/>
</dbReference>
<dbReference type="SMART" id="SM00135">
    <property type="entry name" value="LY"/>
    <property type="match status" value="3"/>
</dbReference>
<feature type="compositionally biased region" description="Low complexity" evidence="2">
    <location>
        <begin position="1"/>
        <end position="69"/>
    </location>
</feature>
<reference evidence="3" key="2">
    <citation type="submission" date="2021-01" db="UniProtKB">
        <authorList>
            <consortium name="EnsemblMetazoa"/>
        </authorList>
    </citation>
    <scope>IDENTIFICATION</scope>
</reference>
<dbReference type="OrthoDB" id="5958943at2759"/>
<reference evidence="4" key="1">
    <citation type="submission" date="2015-02" db="EMBL/GenBank/DDBJ databases">
        <title>Genome sequencing for Strongylocentrotus purpuratus.</title>
        <authorList>
            <person name="Murali S."/>
            <person name="Liu Y."/>
            <person name="Vee V."/>
            <person name="English A."/>
            <person name="Wang M."/>
            <person name="Skinner E."/>
            <person name="Han Y."/>
            <person name="Muzny D.M."/>
            <person name="Worley K.C."/>
            <person name="Gibbs R.A."/>
        </authorList>
    </citation>
    <scope>NUCLEOTIDE SEQUENCE</scope>
</reference>
<evidence type="ECO:0000256" key="1">
    <source>
        <dbReference type="PROSITE-ProRule" id="PRU00461"/>
    </source>
</evidence>
<dbReference type="Gene3D" id="2.120.10.30">
    <property type="entry name" value="TolB, C-terminal domain"/>
    <property type="match status" value="2"/>
</dbReference>
<accession>A0A7M7NRG6</accession>
<dbReference type="RefSeq" id="XP_030840028.1">
    <property type="nucleotide sequence ID" value="XM_030984168.1"/>
</dbReference>
<dbReference type="InParanoid" id="A0A7M7NRG6"/>
<dbReference type="InterPro" id="IPR000033">
    <property type="entry name" value="LDLR_classB_rpt"/>
</dbReference>
<dbReference type="PANTHER" id="PTHR46513">
    <property type="entry name" value="VITELLOGENIN RECEPTOR-LIKE PROTEIN-RELATED-RELATED"/>
    <property type="match status" value="1"/>
</dbReference>
<dbReference type="Pfam" id="PF10282">
    <property type="entry name" value="Lactonase"/>
    <property type="match status" value="1"/>
</dbReference>
<dbReference type="GeneID" id="105442169"/>
<organism evidence="3 4">
    <name type="scientific">Strongylocentrotus purpuratus</name>
    <name type="common">Purple sea urchin</name>
    <dbReference type="NCBI Taxonomy" id="7668"/>
    <lineage>
        <taxon>Eukaryota</taxon>
        <taxon>Metazoa</taxon>
        <taxon>Echinodermata</taxon>
        <taxon>Eleutherozoa</taxon>
        <taxon>Echinozoa</taxon>
        <taxon>Echinoidea</taxon>
        <taxon>Euechinoidea</taxon>
        <taxon>Echinacea</taxon>
        <taxon>Camarodonta</taxon>
        <taxon>Echinidea</taxon>
        <taxon>Strongylocentrotidae</taxon>
        <taxon>Strongylocentrotus</taxon>
    </lineage>
</organism>
<dbReference type="AlphaFoldDB" id="A0A7M7NRG6"/>
<name>A0A7M7NRG6_STRPU</name>
<dbReference type="EnsemblMetazoa" id="XM_030984168">
    <property type="protein sequence ID" value="XP_030840028"/>
    <property type="gene ID" value="LOC105442169"/>
</dbReference>
<dbReference type="InterPro" id="IPR050778">
    <property type="entry name" value="Cueball_EGF_LRP_Nidogen"/>
</dbReference>
<proteinExistence type="predicted"/>